<dbReference type="PANTHER" id="PTHR43340">
    <property type="entry name" value="HYPOXANTHINE-GUANINE PHOSPHORIBOSYLTRANSFERASE"/>
    <property type="match status" value="1"/>
</dbReference>
<keyword evidence="8 16" id="KW-0328">Glycosyltransferase</keyword>
<dbReference type="PATRIC" id="fig|796937.3.peg.1807"/>
<dbReference type="InterPro" id="IPR029057">
    <property type="entry name" value="PRTase-like"/>
</dbReference>
<keyword evidence="10 16" id="KW-0479">Metal-binding</keyword>
<evidence type="ECO:0000256" key="12">
    <source>
        <dbReference type="ARBA" id="ARBA00022741"/>
    </source>
</evidence>
<comment type="catalytic activity">
    <reaction evidence="15">
        <text>IMP + diphosphate = hypoxanthine + 5-phospho-alpha-D-ribose 1-diphosphate</text>
        <dbReference type="Rhea" id="RHEA:17973"/>
        <dbReference type="ChEBI" id="CHEBI:17368"/>
        <dbReference type="ChEBI" id="CHEBI:33019"/>
        <dbReference type="ChEBI" id="CHEBI:58017"/>
        <dbReference type="ChEBI" id="CHEBI:58053"/>
        <dbReference type="EC" id="2.4.2.8"/>
    </reaction>
    <physiologicalReaction direction="right-to-left" evidence="15">
        <dbReference type="Rhea" id="RHEA:17975"/>
    </physiologicalReaction>
</comment>
<comment type="subcellular location">
    <subcellularLocation>
        <location evidence="3 16">Cytoplasm</location>
    </subcellularLocation>
</comment>
<protein>
    <recommendedName>
        <fullName evidence="16">Hypoxanthine phosphoribosyltransferase</fullName>
        <ecNumber evidence="16">2.4.2.8</ecNumber>
    </recommendedName>
</protein>
<dbReference type="FunFam" id="3.40.50.2020:FF:000006">
    <property type="entry name" value="Hypoxanthine phosphoribosyltransferase"/>
    <property type="match status" value="1"/>
</dbReference>
<dbReference type="GO" id="GO:0005829">
    <property type="term" value="C:cytosol"/>
    <property type="evidence" value="ECO:0007669"/>
    <property type="project" value="TreeGrafter"/>
</dbReference>
<keyword evidence="12 16" id="KW-0547">Nucleotide-binding</keyword>
<evidence type="ECO:0000256" key="3">
    <source>
        <dbReference type="ARBA" id="ARBA00004496"/>
    </source>
</evidence>
<dbReference type="EMBL" id="AFZE01000056">
    <property type="protein sequence ID" value="EHL11036.1"/>
    <property type="molecule type" value="Genomic_DNA"/>
</dbReference>
<dbReference type="GO" id="GO:0052657">
    <property type="term" value="F:guanine phosphoribosyltransferase activity"/>
    <property type="evidence" value="ECO:0007669"/>
    <property type="project" value="RHEA"/>
</dbReference>
<comment type="function">
    <text evidence="2">Purine salvage pathway enzyme that catalyzes the transfer of the ribosyl-5-phosphate group from 5-phospho-alpha-D-ribose 1-diphosphate (PRPP) to the N9 position of the 6-oxopurines hypoxanthine and guanine to form the corresponding ribonucleotides IMP (inosine 5'-monophosphate) and GMP (guanosine 5'-monophosphate), with the release of PPi.</text>
</comment>
<dbReference type="BioCyc" id="EBAC796937-HMP:GMGH-575-MONOMER"/>
<dbReference type="CDD" id="cd06223">
    <property type="entry name" value="PRTases_typeI"/>
    <property type="match status" value="1"/>
</dbReference>
<evidence type="ECO:0000256" key="4">
    <source>
        <dbReference type="ARBA" id="ARBA00004669"/>
    </source>
</evidence>
<keyword evidence="7 16" id="KW-0963">Cytoplasm</keyword>
<dbReference type="Gene3D" id="3.40.50.2020">
    <property type="match status" value="1"/>
</dbReference>
<dbReference type="Proteomes" id="UP000006437">
    <property type="component" value="Unassembled WGS sequence"/>
</dbReference>
<evidence type="ECO:0000256" key="8">
    <source>
        <dbReference type="ARBA" id="ARBA00022676"/>
    </source>
</evidence>
<comment type="similarity">
    <text evidence="6 16">Belongs to the purine/pyrimidine phosphoribosyltransferase family.</text>
</comment>
<evidence type="ECO:0000256" key="15">
    <source>
        <dbReference type="ARBA" id="ARBA00049402"/>
    </source>
</evidence>
<comment type="catalytic activity">
    <reaction evidence="14">
        <text>GMP + diphosphate = guanine + 5-phospho-alpha-D-ribose 1-diphosphate</text>
        <dbReference type="Rhea" id="RHEA:25424"/>
        <dbReference type="ChEBI" id="CHEBI:16235"/>
        <dbReference type="ChEBI" id="CHEBI:33019"/>
        <dbReference type="ChEBI" id="CHEBI:58017"/>
        <dbReference type="ChEBI" id="CHEBI:58115"/>
        <dbReference type="EC" id="2.4.2.8"/>
    </reaction>
    <physiologicalReaction direction="right-to-left" evidence="14">
        <dbReference type="Rhea" id="RHEA:25426"/>
    </physiologicalReaction>
</comment>
<dbReference type="GO" id="GO:0046100">
    <property type="term" value="P:hypoxanthine metabolic process"/>
    <property type="evidence" value="ECO:0007669"/>
    <property type="project" value="TreeGrafter"/>
</dbReference>
<evidence type="ECO:0000256" key="16">
    <source>
        <dbReference type="RuleBase" id="RU364099"/>
    </source>
</evidence>
<keyword evidence="11 16" id="KW-0660">Purine salvage</keyword>
<dbReference type="EC" id="2.4.2.8" evidence="16"/>
<dbReference type="InterPro" id="IPR005904">
    <property type="entry name" value="Hxn_phspho_trans"/>
</dbReference>
<dbReference type="GO" id="GO:0004422">
    <property type="term" value="F:hypoxanthine phosphoribosyltransferase activity"/>
    <property type="evidence" value="ECO:0007669"/>
    <property type="project" value="InterPro"/>
</dbReference>
<dbReference type="UniPathway" id="UPA00591">
    <property type="reaction ID" value="UER00648"/>
</dbReference>
<dbReference type="GO" id="GO:0000287">
    <property type="term" value="F:magnesium ion binding"/>
    <property type="evidence" value="ECO:0007669"/>
    <property type="project" value="TreeGrafter"/>
</dbReference>
<dbReference type="NCBIfam" id="TIGR01203">
    <property type="entry name" value="HGPRTase"/>
    <property type="match status" value="1"/>
</dbReference>
<sequence>MDIEKKKWEVLCTAEKLDDIAKKLGQKISEDYKNKNLLIVSILKGSLFFTSDLSKNIKPVTKIDFMMTSSYGDGEINLGKVKILKDIDYDLNGYDVLIVDDILDTGITMEFLIKHIGEKNPNSLKTCVLFNKQERRKVDLKADYIGMEIEDKFLVGYGLDFKDRYRNIPYVFCVLDEDR</sequence>
<evidence type="ECO:0000256" key="9">
    <source>
        <dbReference type="ARBA" id="ARBA00022679"/>
    </source>
</evidence>
<feature type="domain" description="Phosphoribosyltransferase" evidence="17">
    <location>
        <begin position="18"/>
        <end position="161"/>
    </location>
</feature>
<evidence type="ECO:0000313" key="18">
    <source>
        <dbReference type="EMBL" id="EHL11036.1"/>
    </source>
</evidence>
<organism evidence="18 19">
    <name type="scientific">Peptoanaerobacter stomatis</name>
    <dbReference type="NCBI Taxonomy" id="796937"/>
    <lineage>
        <taxon>Bacteria</taxon>
        <taxon>Bacillati</taxon>
        <taxon>Bacillota</taxon>
        <taxon>Clostridia</taxon>
        <taxon>Peptostreptococcales</taxon>
        <taxon>Filifactoraceae</taxon>
        <taxon>Peptoanaerobacter</taxon>
    </lineage>
</organism>
<dbReference type="InterPro" id="IPR000836">
    <property type="entry name" value="PRTase_dom"/>
</dbReference>
<comment type="cofactor">
    <cofactor evidence="1 16">
        <name>Mg(2+)</name>
        <dbReference type="ChEBI" id="CHEBI:18420"/>
    </cofactor>
</comment>
<dbReference type="GO" id="GO:0006178">
    <property type="term" value="P:guanine salvage"/>
    <property type="evidence" value="ECO:0007669"/>
    <property type="project" value="TreeGrafter"/>
</dbReference>
<evidence type="ECO:0000256" key="2">
    <source>
        <dbReference type="ARBA" id="ARBA00002049"/>
    </source>
</evidence>
<dbReference type="HOGENOM" id="CLU_073615_0_0_9"/>
<dbReference type="Pfam" id="PF00156">
    <property type="entry name" value="Pribosyltran"/>
    <property type="match status" value="1"/>
</dbReference>
<dbReference type="SUPFAM" id="SSF53271">
    <property type="entry name" value="PRTase-like"/>
    <property type="match status" value="1"/>
</dbReference>
<evidence type="ECO:0000256" key="14">
    <source>
        <dbReference type="ARBA" id="ARBA00048811"/>
    </source>
</evidence>
<dbReference type="PANTHER" id="PTHR43340:SF1">
    <property type="entry name" value="HYPOXANTHINE PHOSPHORIBOSYLTRANSFERASE"/>
    <property type="match status" value="1"/>
</dbReference>
<evidence type="ECO:0000256" key="13">
    <source>
        <dbReference type="ARBA" id="ARBA00022842"/>
    </source>
</evidence>
<comment type="pathway">
    <text evidence="4 16">Purine metabolism; IMP biosynthesis via salvage pathway; IMP from hypoxanthine: step 1/1.</text>
</comment>
<keyword evidence="9 16" id="KW-0808">Transferase</keyword>
<evidence type="ECO:0000313" key="19">
    <source>
        <dbReference type="Proteomes" id="UP000006437"/>
    </source>
</evidence>
<comment type="pathway">
    <text evidence="5">Purine metabolism; GMP biosynthesis via salvage pathway; GMP from guanine: step 1/1.</text>
</comment>
<comment type="caution">
    <text evidence="18">The sequence shown here is derived from an EMBL/GenBank/DDBJ whole genome shotgun (WGS) entry which is preliminary data.</text>
</comment>
<evidence type="ECO:0000256" key="7">
    <source>
        <dbReference type="ARBA" id="ARBA00022490"/>
    </source>
</evidence>
<evidence type="ECO:0000256" key="10">
    <source>
        <dbReference type="ARBA" id="ARBA00022723"/>
    </source>
</evidence>
<dbReference type="GO" id="GO:0032263">
    <property type="term" value="P:GMP salvage"/>
    <property type="evidence" value="ECO:0007669"/>
    <property type="project" value="TreeGrafter"/>
</dbReference>
<proteinExistence type="inferred from homology"/>
<evidence type="ECO:0000259" key="17">
    <source>
        <dbReference type="Pfam" id="PF00156"/>
    </source>
</evidence>
<dbReference type="RefSeq" id="WP_009524809.1">
    <property type="nucleotide sequence ID" value="NZ_JH414548.1"/>
</dbReference>
<gene>
    <name evidence="18" type="ORF">HMPREF9629_00573</name>
</gene>
<dbReference type="GO" id="GO:0000166">
    <property type="term" value="F:nucleotide binding"/>
    <property type="evidence" value="ECO:0007669"/>
    <property type="project" value="UniProtKB-KW"/>
</dbReference>
<evidence type="ECO:0000256" key="11">
    <source>
        <dbReference type="ARBA" id="ARBA00022726"/>
    </source>
</evidence>
<accession>G9X2G6</accession>
<dbReference type="GO" id="GO:0032264">
    <property type="term" value="P:IMP salvage"/>
    <property type="evidence" value="ECO:0007669"/>
    <property type="project" value="UniProtKB-UniPathway"/>
</dbReference>
<keyword evidence="13 16" id="KW-0460">Magnesium</keyword>
<dbReference type="AlphaFoldDB" id="G9X2G6"/>
<evidence type="ECO:0000256" key="6">
    <source>
        <dbReference type="ARBA" id="ARBA00008391"/>
    </source>
</evidence>
<dbReference type="GO" id="GO:0006166">
    <property type="term" value="P:purine ribonucleoside salvage"/>
    <property type="evidence" value="ECO:0007669"/>
    <property type="project" value="UniProtKB-KW"/>
</dbReference>
<evidence type="ECO:0000256" key="5">
    <source>
        <dbReference type="ARBA" id="ARBA00004676"/>
    </source>
</evidence>
<name>G9X2G6_9FIRM</name>
<dbReference type="InterPro" id="IPR050408">
    <property type="entry name" value="HGPRT"/>
</dbReference>
<evidence type="ECO:0000256" key="1">
    <source>
        <dbReference type="ARBA" id="ARBA00001946"/>
    </source>
</evidence>
<reference evidence="18 19" key="1">
    <citation type="submission" date="2011-08" db="EMBL/GenBank/DDBJ databases">
        <title>The Genome Sequence of Eubacteriaceae bacterium ACC19a.</title>
        <authorList>
            <consortium name="The Broad Institute Genome Sequencing Platform"/>
            <person name="Earl A."/>
            <person name="Ward D."/>
            <person name="Feldgarden M."/>
            <person name="Gevers D."/>
            <person name="Sizova M."/>
            <person name="Hazen A."/>
            <person name="Epstein S."/>
            <person name="Young S.K."/>
            <person name="Zeng Q."/>
            <person name="Gargeya S."/>
            <person name="Fitzgerald M."/>
            <person name="Haas B."/>
            <person name="Abouelleil A."/>
            <person name="Alvarado L."/>
            <person name="Arachchi H.M."/>
            <person name="Berlin A."/>
            <person name="Brown A."/>
            <person name="Chapman S.B."/>
            <person name="Chen Z."/>
            <person name="Dunbar C."/>
            <person name="Freedman E."/>
            <person name="Gearin G."/>
            <person name="Gellesch M."/>
            <person name="Goldberg J."/>
            <person name="Griggs A."/>
            <person name="Gujja S."/>
            <person name="Heiman D."/>
            <person name="Howarth C."/>
            <person name="Larson L."/>
            <person name="Lui A."/>
            <person name="MacDonald P.J.P."/>
            <person name="Montmayeur A."/>
            <person name="Murphy C."/>
            <person name="Neiman D."/>
            <person name="Pearson M."/>
            <person name="Priest M."/>
            <person name="Roberts A."/>
            <person name="Saif S."/>
            <person name="Shea T."/>
            <person name="Shenoy N."/>
            <person name="Sisk P."/>
            <person name="Stolte C."/>
            <person name="Sykes S."/>
            <person name="Wortman J."/>
            <person name="Nusbaum C."/>
            <person name="Birren B."/>
        </authorList>
    </citation>
    <scope>NUCLEOTIDE SEQUENCE [LARGE SCALE GENOMIC DNA]</scope>
    <source>
        <strain evidence="18 19">ACC19a</strain>
    </source>
</reference>